<protein>
    <submittedName>
        <fullName evidence="2">Uncharacterized protein</fullName>
    </submittedName>
</protein>
<dbReference type="AlphaFoldDB" id="A0A6N2BHD2"/>
<gene>
    <name evidence="2" type="ORF">EJD97_012053</name>
</gene>
<proteinExistence type="predicted"/>
<organism evidence="2">
    <name type="scientific">Solanum chilense</name>
    <name type="common">Tomato</name>
    <name type="synonym">Lycopersicon chilense</name>
    <dbReference type="NCBI Taxonomy" id="4083"/>
    <lineage>
        <taxon>Eukaryota</taxon>
        <taxon>Viridiplantae</taxon>
        <taxon>Streptophyta</taxon>
        <taxon>Embryophyta</taxon>
        <taxon>Tracheophyta</taxon>
        <taxon>Spermatophyta</taxon>
        <taxon>Magnoliopsida</taxon>
        <taxon>eudicotyledons</taxon>
        <taxon>Gunneridae</taxon>
        <taxon>Pentapetalae</taxon>
        <taxon>asterids</taxon>
        <taxon>lamiids</taxon>
        <taxon>Solanales</taxon>
        <taxon>Solanaceae</taxon>
        <taxon>Solanoideae</taxon>
        <taxon>Solaneae</taxon>
        <taxon>Solanum</taxon>
        <taxon>Solanum subgen. Lycopersicon</taxon>
    </lineage>
</organism>
<comment type="caution">
    <text evidence="2">The sequence shown here is derived from an EMBL/GenBank/DDBJ whole genome shotgun (WGS) entry which is preliminary data.</text>
</comment>
<dbReference type="Gene3D" id="1.25.40.10">
    <property type="entry name" value="Tetratricopeptide repeat domain"/>
    <property type="match status" value="1"/>
</dbReference>
<dbReference type="EMBL" id="RXGB01003076">
    <property type="protein sequence ID" value="TMW93190.1"/>
    <property type="molecule type" value="Genomic_DNA"/>
</dbReference>
<reference evidence="2" key="1">
    <citation type="submission" date="2019-05" db="EMBL/GenBank/DDBJ databases">
        <title>The de novo reference genome and transcriptome assemblies of the wild tomato species Solanum chilense.</title>
        <authorList>
            <person name="Stam R."/>
            <person name="Nosenko T."/>
            <person name="Hoerger A.C."/>
            <person name="Stephan W."/>
            <person name="Seidel M.A."/>
            <person name="Kuhn J.M.M."/>
            <person name="Haberer G."/>
            <person name="Tellier A."/>
        </authorList>
    </citation>
    <scope>NUCLEOTIDE SEQUENCE</scope>
    <source>
        <tissue evidence="2">Mature leaves</tissue>
    </source>
</reference>
<dbReference type="GO" id="GO:0000120">
    <property type="term" value="C:RNA polymerase I transcription regulator complex"/>
    <property type="evidence" value="ECO:0007669"/>
    <property type="project" value="InterPro"/>
</dbReference>
<feature type="region of interest" description="Disordered" evidence="1">
    <location>
        <begin position="289"/>
        <end position="327"/>
    </location>
</feature>
<evidence type="ECO:0000313" key="2">
    <source>
        <dbReference type="EMBL" id="TMW93190.1"/>
    </source>
</evidence>
<feature type="compositionally biased region" description="Polar residues" evidence="1">
    <location>
        <begin position="293"/>
        <end position="310"/>
    </location>
</feature>
<name>A0A6N2BHD2_SOLCI</name>
<dbReference type="Pfam" id="PF14929">
    <property type="entry name" value="TAF1_subA"/>
    <property type="match status" value="1"/>
</dbReference>
<sequence>MEVAEDASKARKSRPRKRNNAEDDYNCGINPSTEARRINSVILANTKPSFCLKRGIGSLHKDHRSLQSEHRRRLRHLLEKLMRQHKYAEASGVLSVLLKGTTKESAVFKTRTKFMAILDLIKHIKGDTISSKRIQDIYELWMKKLGPMKNRPPKDRFAVHLEFILFCLKRGNTQDAHQGALSLMQQRGFGSDPVSNLVVGLVFYQLWYSTIPKELHLQELDRFDSTVQSETFEDRIFMSILNSEEHDAVEGQEANSPFNCDSNTSIRNDKEILGVDVSQQREVAMVDDDNVPGETQNDNFQPQDFYMNSSERSDREGSSMDQSGDDPYHSIFYNRGLPLWLLPLQLPSSDENLEDVFNMHRALRNDNYKNAIKYLRHALHSSPPVLEAFHPLIQMLLLGDQVKEALDEVEKFTPYTNTSFQLRLKATILEHFDSGNYVKLSAIHEENLEKDPACSHSLGRLIILHKRGEYSTEKLMEMIALHLDATHANCDTWKELACCFLRLFQCEEDCMSVCSNGEDSEKQKFTKWISQIPKIFSDYESSKSWRLRCRWWLTHYFSQTILTSDIASGDWELLTYKAAVACYLYGREFKYVVKARECLEGDPINKNLYSILCMHANSCTGFYFNVKK</sequence>
<dbReference type="InterPro" id="IPR039495">
    <property type="entry name" value="TAF1A"/>
</dbReference>
<dbReference type="GO" id="GO:0006360">
    <property type="term" value="P:transcription by RNA polymerase I"/>
    <property type="evidence" value="ECO:0007669"/>
    <property type="project" value="InterPro"/>
</dbReference>
<evidence type="ECO:0000256" key="1">
    <source>
        <dbReference type="SAM" id="MobiDB-lite"/>
    </source>
</evidence>
<dbReference type="PANTHER" id="PTHR36720:SF1">
    <property type="entry name" value="TAF RNA POLYMERASE I SUBUNIT A"/>
    <property type="match status" value="1"/>
</dbReference>
<accession>A0A6N2BHD2</accession>
<feature type="region of interest" description="Disordered" evidence="1">
    <location>
        <begin position="1"/>
        <end position="26"/>
    </location>
</feature>
<dbReference type="InterPro" id="IPR011990">
    <property type="entry name" value="TPR-like_helical_dom_sf"/>
</dbReference>
<dbReference type="PANTHER" id="PTHR36720">
    <property type="entry name" value="TAF RNA POLYMERASE I SUBUNIT A"/>
    <property type="match status" value="1"/>
</dbReference>